<dbReference type="EMBL" id="CAJVQB010048888">
    <property type="protein sequence ID" value="CAG8834213.1"/>
    <property type="molecule type" value="Genomic_DNA"/>
</dbReference>
<dbReference type="Proteomes" id="UP000789901">
    <property type="component" value="Unassembled WGS sequence"/>
</dbReference>
<name>A0ABN7WMA9_GIGMA</name>
<sequence length="190" mass="21606">MSMSTIALLQLKDDKAKIPLGIPAVGKTFQTMQTINENVILADHDFPIRAHQKLIPLVYLAIDPSDLNIYFAKAKSFNHIFENNVQIKPIWVLLVDREPDKNPRYLKNICRYSRLFQFLDLDYLIVKTHAPGQLAYNSVEQAMCTLSGKLASITLPIDIFGSYLDSQDKVINQEPAKKNFCHAKETLCIL</sequence>
<dbReference type="PANTHER" id="PTHR46954:SF1">
    <property type="entry name" value="C2H2-TYPE DOMAIN-CONTAINING PROTEIN"/>
    <property type="match status" value="1"/>
</dbReference>
<gene>
    <name evidence="1" type="ORF">GMARGA_LOCUS31940</name>
</gene>
<accession>A0ABN7WMA9</accession>
<evidence type="ECO:0000313" key="1">
    <source>
        <dbReference type="EMBL" id="CAG8834213.1"/>
    </source>
</evidence>
<reference evidence="1 2" key="1">
    <citation type="submission" date="2021-06" db="EMBL/GenBank/DDBJ databases">
        <authorList>
            <person name="Kallberg Y."/>
            <person name="Tangrot J."/>
            <person name="Rosling A."/>
        </authorList>
    </citation>
    <scope>NUCLEOTIDE SEQUENCE [LARGE SCALE GENOMIC DNA]</scope>
    <source>
        <strain evidence="1 2">120-4 pot B 10/14</strain>
    </source>
</reference>
<evidence type="ECO:0000313" key="2">
    <source>
        <dbReference type="Proteomes" id="UP000789901"/>
    </source>
</evidence>
<dbReference type="PANTHER" id="PTHR46954">
    <property type="entry name" value="C2H2-TYPE DOMAIN-CONTAINING PROTEIN"/>
    <property type="match status" value="1"/>
</dbReference>
<comment type="caution">
    <text evidence="1">The sequence shown here is derived from an EMBL/GenBank/DDBJ whole genome shotgun (WGS) entry which is preliminary data.</text>
</comment>
<proteinExistence type="predicted"/>
<protein>
    <submittedName>
        <fullName evidence="1">15582_t:CDS:1</fullName>
    </submittedName>
</protein>
<keyword evidence="2" id="KW-1185">Reference proteome</keyword>
<organism evidence="1 2">
    <name type="scientific">Gigaspora margarita</name>
    <dbReference type="NCBI Taxonomy" id="4874"/>
    <lineage>
        <taxon>Eukaryota</taxon>
        <taxon>Fungi</taxon>
        <taxon>Fungi incertae sedis</taxon>
        <taxon>Mucoromycota</taxon>
        <taxon>Glomeromycotina</taxon>
        <taxon>Glomeromycetes</taxon>
        <taxon>Diversisporales</taxon>
        <taxon>Gigasporaceae</taxon>
        <taxon>Gigaspora</taxon>
    </lineage>
</organism>